<keyword evidence="3" id="KW-0378">Hydrolase</keyword>
<dbReference type="GO" id="GO:0006508">
    <property type="term" value="P:proteolysis"/>
    <property type="evidence" value="ECO:0007669"/>
    <property type="project" value="UniProtKB-KW"/>
</dbReference>
<dbReference type="Proteomes" id="UP000257123">
    <property type="component" value="Unassembled WGS sequence"/>
</dbReference>
<keyword evidence="1" id="KW-1133">Transmembrane helix</keyword>
<reference evidence="5 6" key="1">
    <citation type="submission" date="2017-07" db="EMBL/GenBank/DDBJ databases">
        <title>Draft genome sequence of aerobic hyperthermophilic archaea, Pyrobaculum aerophilum YKB31 and YKB32.</title>
        <authorList>
            <person name="Mochizuki T."/>
            <person name="Berliner A.J."/>
            <person name="Yoshida-Takashima Y."/>
            <person name="Takaki Y."/>
            <person name="Nunoura T."/>
            <person name="Takai K."/>
        </authorList>
    </citation>
    <scope>NUCLEOTIDE SEQUENCE [LARGE SCALE GENOMIC DNA]</scope>
    <source>
        <strain evidence="4 6">YKB31</strain>
        <strain evidence="3 5">YKB32</strain>
    </source>
</reference>
<evidence type="ECO:0000259" key="2">
    <source>
        <dbReference type="Pfam" id="PF01957"/>
    </source>
</evidence>
<dbReference type="SUPFAM" id="SSF141322">
    <property type="entry name" value="NfeD domain-like"/>
    <property type="match status" value="1"/>
</dbReference>
<dbReference type="InterPro" id="IPR012340">
    <property type="entry name" value="NA-bd_OB-fold"/>
</dbReference>
<keyword evidence="1" id="KW-0812">Transmembrane</keyword>
<dbReference type="Gene3D" id="2.40.50.140">
    <property type="entry name" value="Nucleic acid-binding proteins"/>
    <property type="match status" value="1"/>
</dbReference>
<comment type="caution">
    <text evidence="3">The sequence shown here is derived from an EMBL/GenBank/DDBJ whole genome shotgun (WGS) entry which is preliminary data.</text>
</comment>
<keyword evidence="1" id="KW-0472">Membrane</keyword>
<evidence type="ECO:0000313" key="5">
    <source>
        <dbReference type="Proteomes" id="UP000256877"/>
    </source>
</evidence>
<feature type="transmembrane region" description="Helical" evidence="1">
    <location>
        <begin position="29"/>
        <end position="50"/>
    </location>
</feature>
<evidence type="ECO:0000313" key="6">
    <source>
        <dbReference type="Proteomes" id="UP000257123"/>
    </source>
</evidence>
<dbReference type="EMBL" id="NMUE01000010">
    <property type="protein sequence ID" value="RFA96791.1"/>
    <property type="molecule type" value="Genomic_DNA"/>
</dbReference>
<dbReference type="GO" id="GO:0008233">
    <property type="term" value="F:peptidase activity"/>
    <property type="evidence" value="ECO:0007669"/>
    <property type="project" value="UniProtKB-KW"/>
</dbReference>
<feature type="domain" description="NfeD-like C-terminal" evidence="2">
    <location>
        <begin position="65"/>
        <end position="116"/>
    </location>
</feature>
<dbReference type="InterPro" id="IPR002810">
    <property type="entry name" value="NfeD-like_C"/>
</dbReference>
<name>A0A371QZ01_9CREN</name>
<protein>
    <submittedName>
        <fullName evidence="3">Serine protease</fullName>
    </submittedName>
</protein>
<dbReference type="OrthoDB" id="29038at2157"/>
<evidence type="ECO:0000313" key="3">
    <source>
        <dbReference type="EMBL" id="RFA96058.1"/>
    </source>
</evidence>
<evidence type="ECO:0000313" key="4">
    <source>
        <dbReference type="EMBL" id="RFA96791.1"/>
    </source>
</evidence>
<dbReference type="AlphaFoldDB" id="A0A371QZ01"/>
<dbReference type="Proteomes" id="UP000256877">
    <property type="component" value="Unassembled WGS sequence"/>
</dbReference>
<dbReference type="RefSeq" id="WP_116420857.1">
    <property type="nucleotide sequence ID" value="NZ_NMUE01000010.1"/>
</dbReference>
<keyword evidence="3" id="KW-0645">Protease</keyword>
<organism evidence="3 5">
    <name type="scientific">Pyrobaculum aerophilum</name>
    <dbReference type="NCBI Taxonomy" id="13773"/>
    <lineage>
        <taxon>Archaea</taxon>
        <taxon>Thermoproteota</taxon>
        <taxon>Thermoprotei</taxon>
        <taxon>Thermoproteales</taxon>
        <taxon>Thermoproteaceae</taxon>
        <taxon>Pyrobaculum</taxon>
    </lineage>
</organism>
<evidence type="ECO:0000256" key="1">
    <source>
        <dbReference type="SAM" id="Phobius"/>
    </source>
</evidence>
<dbReference type="EMBL" id="NMUF01000044">
    <property type="protein sequence ID" value="RFA96058.1"/>
    <property type="molecule type" value="Genomic_DNA"/>
</dbReference>
<sequence length="119" mass="12466">MDIVVSASTLGLLGGLVVLLTFFGRIPPWLGYPIGGGLLSIYVLILVVGLKASREFKKRPPPTASVVGKRGVVVEAEAGWALVKIEGAYWKAYCSGCAPGDVVEVVRVGDAGVEVRRVG</sequence>
<proteinExistence type="predicted"/>
<gene>
    <name evidence="4" type="ORF">CGL51_04590</name>
    <name evidence="3" type="ORF">CGL52_11665</name>
</gene>
<accession>A0A371QZ01</accession>
<dbReference type="Pfam" id="PF01957">
    <property type="entry name" value="NfeD"/>
    <property type="match status" value="1"/>
</dbReference>